<dbReference type="Gene3D" id="3.40.50.300">
    <property type="entry name" value="P-loop containing nucleotide triphosphate hydrolases"/>
    <property type="match status" value="1"/>
</dbReference>
<protein>
    <submittedName>
        <fullName evidence="2">Recombination protein F</fullName>
    </submittedName>
</protein>
<proteinExistence type="predicted"/>
<gene>
    <name evidence="2" type="ORF">ROSSTS7063_03236</name>
</gene>
<dbReference type="SUPFAM" id="SSF52540">
    <property type="entry name" value="P-loop containing nucleoside triphosphate hydrolases"/>
    <property type="match status" value="1"/>
</dbReference>
<dbReference type="InterPro" id="IPR027417">
    <property type="entry name" value="P-loop_NTPase"/>
</dbReference>
<name>A0A564UQ37_9FIRM</name>
<accession>A0A564UQ37</accession>
<evidence type="ECO:0000313" key="2">
    <source>
        <dbReference type="EMBL" id="VUX21560.1"/>
    </source>
</evidence>
<keyword evidence="3" id="KW-1185">Reference proteome</keyword>
<reference evidence="2 3" key="1">
    <citation type="submission" date="2019-07" db="EMBL/GenBank/DDBJ databases">
        <authorList>
            <person name="Hibberd C M."/>
            <person name="Gehrig L. J."/>
            <person name="Chang H.-W."/>
            <person name="Venkatesh S."/>
        </authorList>
    </citation>
    <scope>NUCLEOTIDE SEQUENCE [LARGE SCALE GENOMIC DNA]</scope>
    <source>
        <strain evidence="2">Ruminococcus_obeum_SSTS_Bg7063</strain>
    </source>
</reference>
<dbReference type="PANTHER" id="PTHR43581:SF4">
    <property type="entry name" value="ATP_GTP PHOSPHATASE"/>
    <property type="match status" value="1"/>
</dbReference>
<dbReference type="InterPro" id="IPR051396">
    <property type="entry name" value="Bact_Antivir_Def_Nuclease"/>
</dbReference>
<dbReference type="Pfam" id="PF13175">
    <property type="entry name" value="AAA_15"/>
    <property type="match status" value="1"/>
</dbReference>
<dbReference type="AlphaFoldDB" id="A0A564UQ37"/>
<dbReference type="EMBL" id="CABHNB010000044">
    <property type="protein sequence ID" value="VUX21560.1"/>
    <property type="molecule type" value="Genomic_DNA"/>
</dbReference>
<feature type="domain" description="Endonuclease GajA/Old nuclease/RecF-like AAA" evidence="1">
    <location>
        <begin position="1"/>
        <end position="373"/>
    </location>
</feature>
<evidence type="ECO:0000259" key="1">
    <source>
        <dbReference type="Pfam" id="PF13175"/>
    </source>
</evidence>
<organism evidence="2 3">
    <name type="scientific">Blautia obeum</name>
    <dbReference type="NCBI Taxonomy" id="40520"/>
    <lineage>
        <taxon>Bacteria</taxon>
        <taxon>Bacillati</taxon>
        <taxon>Bacillota</taxon>
        <taxon>Clostridia</taxon>
        <taxon>Lachnospirales</taxon>
        <taxon>Lachnospiraceae</taxon>
        <taxon>Blautia</taxon>
    </lineage>
</organism>
<dbReference type="InterPro" id="IPR041685">
    <property type="entry name" value="AAA_GajA/Old/RecF-like"/>
</dbReference>
<evidence type="ECO:0000313" key="3">
    <source>
        <dbReference type="Proteomes" id="UP000409147"/>
    </source>
</evidence>
<dbReference type="PANTHER" id="PTHR43581">
    <property type="entry name" value="ATP/GTP PHOSPHATASE"/>
    <property type="match status" value="1"/>
</dbReference>
<dbReference type="Proteomes" id="UP000409147">
    <property type="component" value="Unassembled WGS sequence"/>
</dbReference>
<dbReference type="RefSeq" id="WP_144369791.1">
    <property type="nucleotide sequence ID" value="NZ_CABHNB010000044.1"/>
</dbReference>
<sequence>MKITHVKIRNYRNLRDIDIGLAETVAIIGENNSGKSNFLKAITLPFLTDDNTYISKKLSWIDINNETKKCYYKKIILNQNKIRNDEITVEQFAEFLPTVSVEVNIQASGAEEYYVKDMSYAIEDGEIQYGIKYEFAPKNCADIFRVVKEVVSQTEINDANLKEVKMNLLPVEYYNYSIKVSDGSNVPYDTLRMFKYEALEAERDDFSKTKNQLGSKFLVDLLKDRLSDQDKLKIEKEYSHFFEALKEISDINDIINWQETSELKGAKKFFSHINILPNMPPMQSILSSVRLGYSEEELSMQGLGHRNLVLLFVLINSLLGKETDIALDVLTIEEPEAHLCINNTRLMVSFLKAFTDKNKTVQLFYSTHSTEFINKMNLKNVVVLHNGKAYSFADELEDEDFAYLAKNPNLDLFKLFFSKKCILFEGISEELLIRSYIDSKETLSDIEVLSFHKGFKKIMNIWKKVNEGSGNKLGIIRDYDNQPNAKKQHDKYNDDKEICVRTTEYYTLEPEIVNTGDNYKILKNKYGDVFGWNDMTAVQLTEAWKNAKATDMFTICKDLASGELEGFQMPKHIQDVIDFLSQESEEVL</sequence>